<dbReference type="RefSeq" id="WP_243318490.1">
    <property type="nucleotide sequence ID" value="NZ_JALGCL010000001.1"/>
</dbReference>
<feature type="region of interest" description="Disordered" evidence="1">
    <location>
        <begin position="83"/>
        <end position="109"/>
    </location>
</feature>
<evidence type="ECO:0000256" key="2">
    <source>
        <dbReference type="SAM" id="Phobius"/>
    </source>
</evidence>
<dbReference type="EMBL" id="JALGCL010000001">
    <property type="protein sequence ID" value="MCJ0824600.1"/>
    <property type="molecule type" value="Genomic_DNA"/>
</dbReference>
<evidence type="ECO:0000313" key="3">
    <source>
        <dbReference type="EMBL" id="MCJ0824600.1"/>
    </source>
</evidence>
<keyword evidence="2" id="KW-1133">Transmembrane helix</keyword>
<organism evidence="3 4">
    <name type="scientific">Cognatiluteimonas sedimenti</name>
    <dbReference type="NCBI Taxonomy" id="2927791"/>
    <lineage>
        <taxon>Bacteria</taxon>
        <taxon>Pseudomonadati</taxon>
        <taxon>Pseudomonadota</taxon>
        <taxon>Gammaproteobacteria</taxon>
        <taxon>Lysobacterales</taxon>
        <taxon>Lysobacteraceae</taxon>
        <taxon>Cognatiluteimonas</taxon>
    </lineage>
</organism>
<accession>A0ABT0A0V4</accession>
<dbReference type="Proteomes" id="UP001165423">
    <property type="component" value="Unassembled WGS sequence"/>
</dbReference>
<name>A0ABT0A0V4_9GAMM</name>
<sequence>MATDFFAFEGAAVLPTAGRTDLAAVVLASLVVLFAGFTALPALEFAATCVAADFAAGFDALLLAAVFRVAVLAVPPPFNGIRALAMPPPPPRGPGRNDGLDSTPDLQAG</sequence>
<protein>
    <submittedName>
        <fullName evidence="3">Uncharacterized protein</fullName>
    </submittedName>
</protein>
<proteinExistence type="predicted"/>
<feature type="transmembrane region" description="Helical" evidence="2">
    <location>
        <begin position="22"/>
        <end position="43"/>
    </location>
</feature>
<keyword evidence="2" id="KW-0812">Transmembrane</keyword>
<evidence type="ECO:0000256" key="1">
    <source>
        <dbReference type="SAM" id="MobiDB-lite"/>
    </source>
</evidence>
<comment type="caution">
    <text evidence="3">The sequence shown here is derived from an EMBL/GenBank/DDBJ whole genome shotgun (WGS) entry which is preliminary data.</text>
</comment>
<gene>
    <name evidence="3" type="ORF">MQC88_01260</name>
</gene>
<feature type="transmembrane region" description="Helical" evidence="2">
    <location>
        <begin position="50"/>
        <end position="74"/>
    </location>
</feature>
<reference evidence="3 4" key="1">
    <citation type="submission" date="2022-03" db="EMBL/GenBank/DDBJ databases">
        <title>Luteimonas soily sp. nov., a novel bacterium isolated from the soil.</title>
        <authorList>
            <person name="Zhang X."/>
        </authorList>
    </citation>
    <scope>NUCLEOTIDE SEQUENCE [LARGE SCALE GENOMIC DNA]</scope>
    <source>
        <strain evidence="3 4">50</strain>
    </source>
</reference>
<keyword evidence="2" id="KW-0472">Membrane</keyword>
<evidence type="ECO:0000313" key="4">
    <source>
        <dbReference type="Proteomes" id="UP001165423"/>
    </source>
</evidence>
<keyword evidence="4" id="KW-1185">Reference proteome</keyword>